<accession>A0ABR3NXB3</accession>
<keyword evidence="12" id="KW-0391">Immunity</keyword>
<dbReference type="Gene3D" id="1.10.533.10">
    <property type="entry name" value="Death Domain, Fas"/>
    <property type="match status" value="2"/>
</dbReference>
<dbReference type="InterPro" id="IPR051261">
    <property type="entry name" value="NLR"/>
</dbReference>
<comment type="caution">
    <text evidence="20">The sequence shown here is derived from an EMBL/GenBank/DDBJ whole genome shotgun (WGS) entry which is preliminary data.</text>
</comment>
<dbReference type="InterPro" id="IPR032675">
    <property type="entry name" value="LRR_dom_sf"/>
</dbReference>
<evidence type="ECO:0000259" key="19">
    <source>
        <dbReference type="PROSITE" id="PS50837"/>
    </source>
</evidence>
<dbReference type="Gene3D" id="3.80.10.10">
    <property type="entry name" value="Ribonuclease Inhibitor"/>
    <property type="match status" value="2"/>
</dbReference>
<dbReference type="SMART" id="SM00589">
    <property type="entry name" value="PRY"/>
    <property type="match status" value="1"/>
</dbReference>
<dbReference type="InterPro" id="IPR041267">
    <property type="entry name" value="NLRP_HD2"/>
</dbReference>
<dbReference type="PANTHER" id="PTHR24106">
    <property type="entry name" value="NACHT, LRR AND CARD DOMAINS-CONTAINING"/>
    <property type="match status" value="1"/>
</dbReference>
<keyword evidence="6" id="KW-0399">Innate immunity</keyword>
<keyword evidence="8" id="KW-0677">Repeat</keyword>
<dbReference type="Pfam" id="PF14484">
    <property type="entry name" value="FISNA"/>
    <property type="match status" value="1"/>
</dbReference>
<dbReference type="Pfam" id="PF13765">
    <property type="entry name" value="PRY"/>
    <property type="match status" value="1"/>
</dbReference>
<dbReference type="InterPro" id="IPR003877">
    <property type="entry name" value="SPRY_dom"/>
</dbReference>
<evidence type="ECO:0000256" key="8">
    <source>
        <dbReference type="ARBA" id="ARBA00022737"/>
    </source>
</evidence>
<dbReference type="InterPro" id="IPR011029">
    <property type="entry name" value="DEATH-like_dom_sf"/>
</dbReference>
<keyword evidence="13" id="KW-0472">Membrane</keyword>
<dbReference type="SMART" id="SM01288">
    <property type="entry name" value="FISNA"/>
    <property type="match status" value="1"/>
</dbReference>
<proteinExistence type="inferred from homology"/>
<dbReference type="InterPro" id="IPR029495">
    <property type="entry name" value="NACHT-assoc"/>
</dbReference>
<comment type="subcellular location">
    <subcellularLocation>
        <location evidence="1">Basolateral cell membrane</location>
    </subcellularLocation>
    <subcellularLocation>
        <location evidence="2">Cell membrane</location>
        <topology evidence="2">Lipid-anchor</topology>
    </subcellularLocation>
    <subcellularLocation>
        <location evidence="3">Cytoplasm</location>
    </subcellularLocation>
</comment>
<dbReference type="InterPro" id="IPR001315">
    <property type="entry name" value="CARD"/>
</dbReference>
<evidence type="ECO:0000256" key="11">
    <source>
        <dbReference type="ARBA" id="ARBA00022843"/>
    </source>
</evidence>
<evidence type="ECO:0000256" key="6">
    <source>
        <dbReference type="ARBA" id="ARBA00022588"/>
    </source>
</evidence>
<keyword evidence="21" id="KW-1185">Reference proteome</keyword>
<dbReference type="Proteomes" id="UP001558613">
    <property type="component" value="Unassembled WGS sequence"/>
</dbReference>
<dbReference type="Pfam" id="PF17776">
    <property type="entry name" value="NLRC4_HD2"/>
    <property type="match status" value="1"/>
</dbReference>
<dbReference type="Pfam" id="PF13516">
    <property type="entry name" value="LRR_6"/>
    <property type="match status" value="3"/>
</dbReference>
<dbReference type="Pfam" id="PF17779">
    <property type="entry name" value="WHD_NOD2"/>
    <property type="match status" value="1"/>
</dbReference>
<dbReference type="SUPFAM" id="SSF47986">
    <property type="entry name" value="DEATH domain"/>
    <property type="match status" value="1"/>
</dbReference>
<evidence type="ECO:0000313" key="20">
    <source>
        <dbReference type="EMBL" id="KAL1281569.1"/>
    </source>
</evidence>
<evidence type="ECO:0000256" key="10">
    <source>
        <dbReference type="ARBA" id="ARBA00022840"/>
    </source>
</evidence>
<keyword evidence="15" id="KW-0449">Lipoprotein</keyword>
<feature type="domain" description="CARD" evidence="18">
    <location>
        <begin position="1075"/>
        <end position="1159"/>
    </location>
</feature>
<gene>
    <name evidence="20" type="ORF">QQF64_000372</name>
</gene>
<evidence type="ECO:0000256" key="2">
    <source>
        <dbReference type="ARBA" id="ARBA00004193"/>
    </source>
</evidence>
<dbReference type="InterPro" id="IPR043136">
    <property type="entry name" value="B30.2/SPRY_sf"/>
</dbReference>
<keyword evidence="9" id="KW-0547">Nucleotide-binding</keyword>
<dbReference type="PROSITE" id="PS50837">
    <property type="entry name" value="NACHT"/>
    <property type="match status" value="1"/>
</dbReference>
<evidence type="ECO:0000256" key="13">
    <source>
        <dbReference type="ARBA" id="ARBA00023136"/>
    </source>
</evidence>
<evidence type="ECO:0000256" key="7">
    <source>
        <dbReference type="ARBA" id="ARBA00022614"/>
    </source>
</evidence>
<dbReference type="SUPFAM" id="SSF52047">
    <property type="entry name" value="RNI-like"/>
    <property type="match status" value="1"/>
</dbReference>
<dbReference type="PRINTS" id="PR01407">
    <property type="entry name" value="BUTYPHLNCDUF"/>
</dbReference>
<dbReference type="InterPro" id="IPR027417">
    <property type="entry name" value="P-loop_NTPase"/>
</dbReference>
<feature type="domain" description="B30.2/SPRY" evidence="17">
    <location>
        <begin position="819"/>
        <end position="1016"/>
    </location>
</feature>
<organism evidence="20 21">
    <name type="scientific">Cirrhinus molitorella</name>
    <name type="common">mud carp</name>
    <dbReference type="NCBI Taxonomy" id="172907"/>
    <lineage>
        <taxon>Eukaryota</taxon>
        <taxon>Metazoa</taxon>
        <taxon>Chordata</taxon>
        <taxon>Craniata</taxon>
        <taxon>Vertebrata</taxon>
        <taxon>Euteleostomi</taxon>
        <taxon>Actinopterygii</taxon>
        <taxon>Neopterygii</taxon>
        <taxon>Teleostei</taxon>
        <taxon>Ostariophysi</taxon>
        <taxon>Cypriniformes</taxon>
        <taxon>Cyprinidae</taxon>
        <taxon>Labeoninae</taxon>
        <taxon>Labeonini</taxon>
        <taxon>Cirrhinus</taxon>
    </lineage>
</organism>
<dbReference type="Gene3D" id="3.40.50.300">
    <property type="entry name" value="P-loop containing nucleotide triphosphate hydrolases"/>
    <property type="match status" value="1"/>
</dbReference>
<dbReference type="InterPro" id="IPR041075">
    <property type="entry name" value="NOD1/2_WH"/>
</dbReference>
<evidence type="ECO:0000259" key="18">
    <source>
        <dbReference type="PROSITE" id="PS50209"/>
    </source>
</evidence>
<dbReference type="CDD" id="cd16040">
    <property type="entry name" value="SPRY_PRY_SNTX"/>
    <property type="match status" value="1"/>
</dbReference>
<evidence type="ECO:0000256" key="4">
    <source>
        <dbReference type="ARBA" id="ARBA00022475"/>
    </source>
</evidence>
<dbReference type="EMBL" id="JAYMGO010000001">
    <property type="protein sequence ID" value="KAL1281569.1"/>
    <property type="molecule type" value="Genomic_DNA"/>
</dbReference>
<evidence type="ECO:0000256" key="1">
    <source>
        <dbReference type="ARBA" id="ARBA00004187"/>
    </source>
</evidence>
<protein>
    <submittedName>
        <fullName evidence="20">Uncharacterized protein</fullName>
    </submittedName>
</protein>
<evidence type="ECO:0000256" key="9">
    <source>
        <dbReference type="ARBA" id="ARBA00022741"/>
    </source>
</evidence>
<dbReference type="Gene3D" id="2.60.120.920">
    <property type="match status" value="1"/>
</dbReference>
<feature type="domain" description="NACHT" evidence="19">
    <location>
        <begin position="140"/>
        <end position="274"/>
    </location>
</feature>
<keyword evidence="4" id="KW-1003">Cell membrane</keyword>
<evidence type="ECO:0000256" key="3">
    <source>
        <dbReference type="ARBA" id="ARBA00004496"/>
    </source>
</evidence>
<dbReference type="InterPro" id="IPR007111">
    <property type="entry name" value="NACHT_NTPase"/>
</dbReference>
<evidence type="ECO:0000256" key="12">
    <source>
        <dbReference type="ARBA" id="ARBA00022859"/>
    </source>
</evidence>
<dbReference type="PROSITE" id="PS50188">
    <property type="entry name" value="B302_SPRY"/>
    <property type="match status" value="1"/>
</dbReference>
<reference evidence="20 21" key="1">
    <citation type="submission" date="2023-09" db="EMBL/GenBank/DDBJ databases">
        <authorList>
            <person name="Wang M."/>
        </authorList>
    </citation>
    <scope>NUCLEOTIDE SEQUENCE [LARGE SCALE GENOMIC DNA]</scope>
    <source>
        <strain evidence="20">GT-2023</strain>
        <tissue evidence="20">Liver</tissue>
    </source>
</reference>
<dbReference type="SMART" id="SM00449">
    <property type="entry name" value="SPRY"/>
    <property type="match status" value="1"/>
</dbReference>
<evidence type="ECO:0000313" key="21">
    <source>
        <dbReference type="Proteomes" id="UP001558613"/>
    </source>
</evidence>
<evidence type="ECO:0000256" key="15">
    <source>
        <dbReference type="ARBA" id="ARBA00023288"/>
    </source>
</evidence>
<keyword evidence="14" id="KW-0564">Palmitate</keyword>
<dbReference type="InterPro" id="IPR003879">
    <property type="entry name" value="Butyrophylin_SPRY"/>
</dbReference>
<keyword evidence="5" id="KW-0963">Cytoplasm</keyword>
<dbReference type="InterPro" id="IPR001870">
    <property type="entry name" value="B30.2/SPRY"/>
</dbReference>
<dbReference type="InterPro" id="IPR013320">
    <property type="entry name" value="ConA-like_dom_sf"/>
</dbReference>
<dbReference type="Pfam" id="PF05729">
    <property type="entry name" value="NACHT"/>
    <property type="match status" value="1"/>
</dbReference>
<name>A0ABR3NXB3_9TELE</name>
<comment type="similarity">
    <text evidence="16">Belongs to the NOD1-NOD2 family.</text>
</comment>
<evidence type="ECO:0000259" key="17">
    <source>
        <dbReference type="PROSITE" id="PS50188"/>
    </source>
</evidence>
<dbReference type="SUPFAM" id="SSF49899">
    <property type="entry name" value="Concanavalin A-like lectins/glucanases"/>
    <property type="match status" value="1"/>
</dbReference>
<dbReference type="InterPro" id="IPR006574">
    <property type="entry name" value="PRY"/>
</dbReference>
<keyword evidence="7" id="KW-0433">Leucine-rich repeat</keyword>
<dbReference type="Pfam" id="PF00622">
    <property type="entry name" value="SPRY"/>
    <property type="match status" value="1"/>
</dbReference>
<evidence type="ECO:0000256" key="5">
    <source>
        <dbReference type="ARBA" id="ARBA00022490"/>
    </source>
</evidence>
<keyword evidence="11" id="KW-0832">Ubl conjugation</keyword>
<dbReference type="PROSITE" id="PS51450">
    <property type="entry name" value="LRR"/>
    <property type="match status" value="2"/>
</dbReference>
<evidence type="ECO:0000256" key="16">
    <source>
        <dbReference type="ARBA" id="ARBA00038296"/>
    </source>
</evidence>
<evidence type="ECO:0000256" key="14">
    <source>
        <dbReference type="ARBA" id="ARBA00023139"/>
    </source>
</evidence>
<dbReference type="SMART" id="SM00368">
    <property type="entry name" value="LRR_RI"/>
    <property type="match status" value="5"/>
</dbReference>
<dbReference type="InterPro" id="IPR001611">
    <property type="entry name" value="Leu-rich_rpt"/>
</dbReference>
<keyword evidence="10" id="KW-0067">ATP-binding</keyword>
<dbReference type="Pfam" id="PF00619">
    <property type="entry name" value="CARD"/>
    <property type="match status" value="1"/>
</dbReference>
<sequence>MVDKMVAYFGPEETGKITVDILRKMKQNHLANYLENKLKEGSNAENGKADLHDYREISLRLKNKLKWEYNRILVGNSQMGHREYLNDIYTDLYAVENETGGIVSEHEVRQIESKRTRFSAKDTPIQCNDMFKDHMGRQNRKVLMMGIAGVGKTVSVKKFILDWAEGNENQDILFIFPLPFRRLNLIKKKYSLMGLLNKYFFSHPEELSSLPEDDSKVMFIFDGLDESRFPLNFKQCDRFTDVNKKTTVNRIVANLIMTHLVSSALIWITSRPAAAGLIPRDFIDQVTEVRGFNNEQKEQYFIKNSSPEVAGNIIHHIRKSRSLYIMCHIPLFCWISLTVLQPLLARESNDTTPTTLTGMYISFLLSQKQQMKTKYGDDPEPKPKARSFDQIVLKLGKLAFKQLQKSNLIFYKEDLEECAIDVSEGSVYSGLCTQIFHMEKAVSERNVYSFVHLSVQEFLAAVYVYFKYKCSKRNPFLQSRREKLTWKLCKTSLFDLQKAAVNKALQSKNGHLDLFLRFLLGLSLESNQSDLKELLPRLEMKAKNVKDTADYIKKIIETEQSVERTINLFHCLSELKDDSVEEIQKYLSLGNFSAQNLSSAQWSALVFVLLMSEETQDKFELHKYCRTDEALMILMPVIKSTKKALLQSCNLTAQCCRSLTSALQSSNSVLRELDLSNNDLQDPGVELLCDGLKSLNCQLEILRLQSCNLTAQCCKSLSSALQSPNSVLRELDLSNNDLQDSGLKLLSDGLKSSNCELDILRLSGCMVTEEGCGYLSSALSSNPSHLRELDLSYNHPGQSGVQLLKHKLEDPNYKLEILNVDHGEDLINKVSPQRYACDLTLDPNTANTRLILSEDNRKVTHVEENQSYTDHPERFEKWCQVLCVESLTGCCYWEVEWRGHADISVAYKGISRKGERDCVFGYNDKSWSLWCSDNKFTVCHNKKQTIIPVPSQHSTRVGVYVNMSAGILSFYSVSDKHTLTHIHTFNNTFTEPLCAGFTVYELNSSVSLLDIKQLPVRNNSETHTTRTSNLKKHQENDLQMAPVREVDQKMVSTAITQKDELDLRNLKNDKPRLSSDEDKVHFFDNHWSDLIQRVKNIQIIADKMCQQNMIIQEKYSEITHNNLTSQRSMREICDIIRRHSDSVKAEFVSILQEAEPYLLEHWCDPTP</sequence>
<dbReference type="PROSITE" id="PS50209">
    <property type="entry name" value="CARD"/>
    <property type="match status" value="1"/>
</dbReference>